<dbReference type="EMBL" id="CP039865">
    <property type="protein sequence ID" value="QCK88224.1"/>
    <property type="molecule type" value="Genomic_DNA"/>
</dbReference>
<dbReference type="InterPro" id="IPR009875">
    <property type="entry name" value="PilZ_domain"/>
</dbReference>
<evidence type="ECO:0000313" key="3">
    <source>
        <dbReference type="Proteomes" id="UP000298588"/>
    </source>
</evidence>
<dbReference type="AlphaFoldDB" id="A0A4D7QSL9"/>
<dbReference type="GO" id="GO:0035438">
    <property type="term" value="F:cyclic-di-GMP binding"/>
    <property type="evidence" value="ECO:0007669"/>
    <property type="project" value="InterPro"/>
</dbReference>
<accession>A0A4D7QSL9</accession>
<name>A0A4D7QSL9_9HYPH</name>
<dbReference type="KEGG" id="paqt:E8L99_21915"/>
<proteinExistence type="predicted"/>
<dbReference type="SUPFAM" id="SSF141371">
    <property type="entry name" value="PilZ domain-like"/>
    <property type="match status" value="1"/>
</dbReference>
<reference evidence="2 3" key="1">
    <citation type="submission" date="2019-04" db="EMBL/GenBank/DDBJ databases">
        <title>Phreatobacter aquaticus sp. nov.</title>
        <authorList>
            <person name="Choi A."/>
            <person name="Baek K."/>
        </authorList>
    </citation>
    <scope>NUCLEOTIDE SEQUENCE [LARGE SCALE GENOMIC DNA]</scope>
    <source>
        <strain evidence="2 3">NMCR1094</strain>
    </source>
</reference>
<organism evidence="2 3">
    <name type="scientific">Phreatobacter aquaticus</name>
    <dbReference type="NCBI Taxonomy" id="2570229"/>
    <lineage>
        <taxon>Bacteria</taxon>
        <taxon>Pseudomonadati</taxon>
        <taxon>Pseudomonadota</taxon>
        <taxon>Alphaproteobacteria</taxon>
        <taxon>Hyphomicrobiales</taxon>
        <taxon>Phreatobacteraceae</taxon>
        <taxon>Phreatobacter</taxon>
    </lineage>
</organism>
<sequence>MPRRGRRPMPGLSPGQLLESIPDRQHTLKPAMLSSRGMRLGLPSAMEERRAALRSRTFWKGTVLFPGGLRSTECTVRNFSETGARLDCGGVSDIPDHFQLKIPQKGSALFRCKVAWRRVGEIGVHFETDDVAISENSLVRKIEALEGQNRALLRRLRNDDSGY</sequence>
<dbReference type="Pfam" id="PF07238">
    <property type="entry name" value="PilZ"/>
    <property type="match status" value="1"/>
</dbReference>
<dbReference type="Proteomes" id="UP000298588">
    <property type="component" value="Chromosome"/>
</dbReference>
<evidence type="ECO:0000313" key="2">
    <source>
        <dbReference type="EMBL" id="QCK88224.1"/>
    </source>
</evidence>
<gene>
    <name evidence="2" type="ORF">E8L99_21915</name>
</gene>
<dbReference type="OrthoDB" id="7188320at2"/>
<feature type="domain" description="PilZ" evidence="1">
    <location>
        <begin position="49"/>
        <end position="142"/>
    </location>
</feature>
<keyword evidence="3" id="KW-1185">Reference proteome</keyword>
<protein>
    <submittedName>
        <fullName evidence="2">PilZ domain-containing protein</fullName>
    </submittedName>
</protein>
<dbReference type="Gene3D" id="2.40.10.220">
    <property type="entry name" value="predicted glycosyltransferase like domains"/>
    <property type="match status" value="1"/>
</dbReference>
<evidence type="ECO:0000259" key="1">
    <source>
        <dbReference type="Pfam" id="PF07238"/>
    </source>
</evidence>